<keyword evidence="3" id="KW-0812">Transmembrane</keyword>
<dbReference type="CDD" id="cd02966">
    <property type="entry name" value="TlpA_like_family"/>
    <property type="match status" value="1"/>
</dbReference>
<dbReference type="SUPFAM" id="SSF52833">
    <property type="entry name" value="Thioredoxin-like"/>
    <property type="match status" value="1"/>
</dbReference>
<dbReference type="InterPro" id="IPR013766">
    <property type="entry name" value="Thioredoxin_domain"/>
</dbReference>
<feature type="chain" id="PRO_5047044378" description="Thioredoxin domain-containing protein" evidence="6">
    <location>
        <begin position="24"/>
        <end position="196"/>
    </location>
</feature>
<keyword evidence="6" id="KW-0732">Signal</keyword>
<proteinExistence type="predicted"/>
<organism evidence="8 9">
    <name type="scientific">Nocardioides marinquilinus</name>
    <dbReference type="NCBI Taxonomy" id="1210400"/>
    <lineage>
        <taxon>Bacteria</taxon>
        <taxon>Bacillati</taxon>
        <taxon>Actinomycetota</taxon>
        <taxon>Actinomycetes</taxon>
        <taxon>Propionibacteriales</taxon>
        <taxon>Nocardioidaceae</taxon>
        <taxon>Nocardioides</taxon>
    </lineage>
</organism>
<dbReference type="InterPro" id="IPR036249">
    <property type="entry name" value="Thioredoxin-like_sf"/>
</dbReference>
<accession>A0ABP9Q159</accession>
<reference evidence="9" key="1">
    <citation type="journal article" date="2019" name="Int. J. Syst. Evol. Microbiol.">
        <title>The Global Catalogue of Microorganisms (GCM) 10K type strain sequencing project: providing services to taxonomists for standard genome sequencing and annotation.</title>
        <authorList>
            <consortium name="The Broad Institute Genomics Platform"/>
            <consortium name="The Broad Institute Genome Sequencing Center for Infectious Disease"/>
            <person name="Wu L."/>
            <person name="Ma J."/>
        </authorList>
    </citation>
    <scope>NUCLEOTIDE SEQUENCE [LARGE SCALE GENOMIC DNA]</scope>
    <source>
        <strain evidence="9">JCM 18459</strain>
    </source>
</reference>
<comment type="subcellular location">
    <subcellularLocation>
        <location evidence="1">Cell envelope</location>
    </subcellularLocation>
</comment>
<evidence type="ECO:0000259" key="7">
    <source>
        <dbReference type="PROSITE" id="PS51352"/>
    </source>
</evidence>
<name>A0ABP9Q159_9ACTN</name>
<dbReference type="InterPro" id="IPR000866">
    <property type="entry name" value="AhpC/TSA"/>
</dbReference>
<keyword evidence="9" id="KW-1185">Reference proteome</keyword>
<evidence type="ECO:0000256" key="5">
    <source>
        <dbReference type="ARBA" id="ARBA00023284"/>
    </source>
</evidence>
<dbReference type="EMBL" id="BAABKG010000006">
    <property type="protein sequence ID" value="GAA5155475.1"/>
    <property type="molecule type" value="Genomic_DNA"/>
</dbReference>
<dbReference type="Pfam" id="PF00578">
    <property type="entry name" value="AhpC-TSA"/>
    <property type="match status" value="1"/>
</dbReference>
<evidence type="ECO:0000256" key="3">
    <source>
        <dbReference type="ARBA" id="ARBA00022968"/>
    </source>
</evidence>
<evidence type="ECO:0000313" key="8">
    <source>
        <dbReference type="EMBL" id="GAA5155475.1"/>
    </source>
</evidence>
<evidence type="ECO:0000313" key="9">
    <source>
        <dbReference type="Proteomes" id="UP001500221"/>
    </source>
</evidence>
<keyword evidence="2" id="KW-0201">Cytochrome c-type biogenesis</keyword>
<dbReference type="Gene3D" id="3.40.30.10">
    <property type="entry name" value="Glutaredoxin"/>
    <property type="match status" value="1"/>
</dbReference>
<protein>
    <recommendedName>
        <fullName evidence="7">Thioredoxin domain-containing protein</fullName>
    </recommendedName>
</protein>
<evidence type="ECO:0000256" key="1">
    <source>
        <dbReference type="ARBA" id="ARBA00004196"/>
    </source>
</evidence>
<dbReference type="InterPro" id="IPR050553">
    <property type="entry name" value="Thioredoxin_ResA/DsbE_sf"/>
</dbReference>
<dbReference type="PROSITE" id="PS51352">
    <property type="entry name" value="THIOREDOXIN_2"/>
    <property type="match status" value="1"/>
</dbReference>
<feature type="signal peptide" evidence="6">
    <location>
        <begin position="1"/>
        <end position="23"/>
    </location>
</feature>
<dbReference type="PANTHER" id="PTHR42852">
    <property type="entry name" value="THIOL:DISULFIDE INTERCHANGE PROTEIN DSBE"/>
    <property type="match status" value="1"/>
</dbReference>
<evidence type="ECO:0000256" key="6">
    <source>
        <dbReference type="SAM" id="SignalP"/>
    </source>
</evidence>
<sequence length="196" mass="19923">MRRGLLAAAALALIVATGCSPDAGGGQTPADIDVAVDTPQLREMKAAAGIETCEPGPGGGELPDLTLPCLGGGPDVALDDLKGPLLINIWATSCGPCRQEMPLLQQFHEQNAGEIGVLGIDIDTAPDSAISFADAVGATYPHVADPGGFIWEQPSLGIRPGLPQTLLVDANGKVVAMKAGEFTSLGELDAFAEGVL</sequence>
<keyword evidence="3" id="KW-0735">Signal-anchor</keyword>
<comment type="caution">
    <text evidence="8">The sequence shown here is derived from an EMBL/GenBank/DDBJ whole genome shotgun (WGS) entry which is preliminary data.</text>
</comment>
<gene>
    <name evidence="8" type="ORF">GCM10023340_40830</name>
</gene>
<feature type="domain" description="Thioredoxin" evidence="7">
    <location>
        <begin position="56"/>
        <end position="196"/>
    </location>
</feature>
<evidence type="ECO:0000256" key="2">
    <source>
        <dbReference type="ARBA" id="ARBA00022748"/>
    </source>
</evidence>
<dbReference type="PROSITE" id="PS51257">
    <property type="entry name" value="PROKAR_LIPOPROTEIN"/>
    <property type="match status" value="1"/>
</dbReference>
<keyword evidence="4" id="KW-1015">Disulfide bond</keyword>
<dbReference type="RefSeq" id="WP_345463234.1">
    <property type="nucleotide sequence ID" value="NZ_BAABKG010000006.1"/>
</dbReference>
<dbReference type="PANTHER" id="PTHR42852:SF6">
    <property type="entry name" value="THIOL:DISULFIDE INTERCHANGE PROTEIN DSBE"/>
    <property type="match status" value="1"/>
</dbReference>
<keyword evidence="5" id="KW-0676">Redox-active center</keyword>
<evidence type="ECO:0000256" key="4">
    <source>
        <dbReference type="ARBA" id="ARBA00023157"/>
    </source>
</evidence>
<dbReference type="Proteomes" id="UP001500221">
    <property type="component" value="Unassembled WGS sequence"/>
</dbReference>